<dbReference type="Pfam" id="PF02772">
    <property type="entry name" value="S-AdoMet_synt_M"/>
    <property type="match status" value="1"/>
</dbReference>
<accession>A0A1Q5Q0M7</accession>
<evidence type="ECO:0000256" key="10">
    <source>
        <dbReference type="ARBA" id="ARBA00022840"/>
    </source>
</evidence>
<evidence type="ECO:0000256" key="1">
    <source>
        <dbReference type="ARBA" id="ARBA00001946"/>
    </source>
</evidence>
<evidence type="ECO:0000256" key="9">
    <source>
        <dbReference type="ARBA" id="ARBA00022741"/>
    </source>
</evidence>
<evidence type="ECO:0000256" key="6">
    <source>
        <dbReference type="ARBA" id="ARBA00022563"/>
    </source>
</evidence>
<dbReference type="AlphaFoldDB" id="A0A1Q5Q0M7"/>
<keyword evidence="7 19" id="KW-0808">Transferase</keyword>
<evidence type="ECO:0000256" key="3">
    <source>
        <dbReference type="ARBA" id="ARBA00005224"/>
    </source>
</evidence>
<dbReference type="NCBIfam" id="TIGR01034">
    <property type="entry name" value="metK"/>
    <property type="match status" value="1"/>
</dbReference>
<dbReference type="CDD" id="cd18079">
    <property type="entry name" value="S-AdoMet_synt"/>
    <property type="match status" value="1"/>
</dbReference>
<evidence type="ECO:0000259" key="18">
    <source>
        <dbReference type="Pfam" id="PF02773"/>
    </source>
</evidence>
<reference evidence="20" key="1">
    <citation type="submission" date="2016-12" db="EMBL/GenBank/DDBJ databases">
        <authorList>
            <person name="Meng X."/>
        </authorList>
    </citation>
    <scope>NUCLEOTIDE SEQUENCE [LARGE SCALE GENOMIC DNA]</scope>
    <source>
        <strain evidence="20">DSM 19116</strain>
    </source>
</reference>
<comment type="cofactor">
    <cofactor evidence="1">
        <name>Mg(2+)</name>
        <dbReference type="ChEBI" id="CHEBI:18420"/>
    </cofactor>
</comment>
<dbReference type="PROSITE" id="PS00376">
    <property type="entry name" value="ADOMET_SYNTHASE_1"/>
    <property type="match status" value="1"/>
</dbReference>
<dbReference type="InterPro" id="IPR022631">
    <property type="entry name" value="ADOMET_SYNTHASE_CS"/>
</dbReference>
<dbReference type="Proteomes" id="UP000185628">
    <property type="component" value="Unassembled WGS sequence"/>
</dbReference>
<dbReference type="Gene3D" id="3.30.300.10">
    <property type="match status" value="3"/>
</dbReference>
<dbReference type="PIRSF" id="PIRSF000497">
    <property type="entry name" value="MAT"/>
    <property type="match status" value="1"/>
</dbReference>
<keyword evidence="10" id="KW-0067">ATP-binding</keyword>
<dbReference type="UniPathway" id="UPA00315">
    <property type="reaction ID" value="UER00080"/>
</dbReference>
<evidence type="ECO:0000256" key="12">
    <source>
        <dbReference type="ARBA" id="ARBA00022958"/>
    </source>
</evidence>
<dbReference type="EC" id="2.5.1.6" evidence="5 13"/>
<evidence type="ECO:0000313" key="20">
    <source>
        <dbReference type="Proteomes" id="UP000185628"/>
    </source>
</evidence>
<dbReference type="RefSeq" id="WP_073717226.1">
    <property type="nucleotide sequence ID" value="NZ_MQVR01000070.1"/>
</dbReference>
<comment type="caution">
    <text evidence="19">The sequence shown here is derived from an EMBL/GenBank/DDBJ whole genome shotgun (WGS) entry which is preliminary data.</text>
</comment>
<evidence type="ECO:0000256" key="7">
    <source>
        <dbReference type="ARBA" id="ARBA00022679"/>
    </source>
</evidence>
<comment type="similarity">
    <text evidence="4 15">Belongs to the AdoMet synthase family.</text>
</comment>
<dbReference type="OrthoDB" id="9801686at2"/>
<dbReference type="GO" id="GO:0006730">
    <property type="term" value="P:one-carbon metabolic process"/>
    <property type="evidence" value="ECO:0007669"/>
    <property type="project" value="UniProtKB-KW"/>
</dbReference>
<dbReference type="InterPro" id="IPR022636">
    <property type="entry name" value="S-AdoMet_synthetase_sfam"/>
</dbReference>
<protein>
    <recommendedName>
        <fullName evidence="5 13">Methionine adenosyltransferase</fullName>
        <ecNumber evidence="5 13">2.5.1.6</ecNumber>
    </recommendedName>
</protein>
<evidence type="ECO:0000256" key="4">
    <source>
        <dbReference type="ARBA" id="ARBA00009685"/>
    </source>
</evidence>
<sequence>MSVTKTAEAVCVGHPDKLCDLIADTILDDILYEDPVARVAVEVMASGRRIIVTGEITTTCRPRIRESVRYALVKAGYVPWKFLVFVWTHRQSPDINAGVTRSLEARFGDDTEFALQGAGDQGTVFGYATVETPERLPLPLVLSHEICARLDKARKDGTITGIKSDGKAQVTVRYDDVGRPVAVETVVVSIQHEKIKDLDELAAEVKTLIVAPACKPYLSISADTEILVNPSGSFTVGGPKADTGLTGRKLMVDTYGGLALHGGGAFSGKDASKVDRSGAYMTRLIARTIVDARLAHECQVAISYAIGKADPVAFTIDTLGTGEYSDEILTAAVREVFPLRPGAIIDALNLRKPGFTQYSTYGHFGHAGLRWESSFAHVNALGKAVKKHAHENNANS</sequence>
<dbReference type="InterPro" id="IPR022630">
    <property type="entry name" value="S-AdoMet_synt_C"/>
</dbReference>
<dbReference type="PROSITE" id="PS00377">
    <property type="entry name" value="ADOMET_SYNTHASE_2"/>
    <property type="match status" value="1"/>
</dbReference>
<evidence type="ECO:0000256" key="5">
    <source>
        <dbReference type="ARBA" id="ARBA00012828"/>
    </source>
</evidence>
<dbReference type="GO" id="GO:0046872">
    <property type="term" value="F:metal ion binding"/>
    <property type="evidence" value="ECO:0007669"/>
    <property type="project" value="UniProtKB-KW"/>
</dbReference>
<comment type="subunit">
    <text evidence="14">Homotetramer.</text>
</comment>
<evidence type="ECO:0000313" key="19">
    <source>
        <dbReference type="EMBL" id="OKL53306.1"/>
    </source>
</evidence>
<dbReference type="GO" id="GO:0005737">
    <property type="term" value="C:cytoplasm"/>
    <property type="evidence" value="ECO:0007669"/>
    <property type="project" value="UniProtKB-SubCell"/>
</dbReference>
<dbReference type="InterPro" id="IPR002133">
    <property type="entry name" value="S-AdoMet_synthetase"/>
</dbReference>
<dbReference type="InterPro" id="IPR022629">
    <property type="entry name" value="S-AdoMet_synt_central"/>
</dbReference>
<evidence type="ECO:0000256" key="15">
    <source>
        <dbReference type="RuleBase" id="RU004462"/>
    </source>
</evidence>
<feature type="domain" description="S-adenosylmethionine synthetase N-terminal" evidence="16">
    <location>
        <begin position="4"/>
        <end position="79"/>
    </location>
</feature>
<dbReference type="Pfam" id="PF02773">
    <property type="entry name" value="S-AdoMet_synt_C"/>
    <property type="match status" value="1"/>
</dbReference>
<comment type="subcellular location">
    <subcellularLocation>
        <location evidence="14">Cytoplasm</location>
    </subcellularLocation>
</comment>
<keyword evidence="11 14" id="KW-0460">Magnesium</keyword>
<gene>
    <name evidence="19" type="ORF">BSZ39_10195</name>
</gene>
<organism evidence="19 20">
    <name type="scientific">Bowdeniella nasicola</name>
    <dbReference type="NCBI Taxonomy" id="208480"/>
    <lineage>
        <taxon>Bacteria</taxon>
        <taxon>Bacillati</taxon>
        <taxon>Actinomycetota</taxon>
        <taxon>Actinomycetes</taxon>
        <taxon>Actinomycetales</taxon>
        <taxon>Actinomycetaceae</taxon>
        <taxon>Bowdeniella</taxon>
    </lineage>
</organism>
<evidence type="ECO:0000256" key="11">
    <source>
        <dbReference type="ARBA" id="ARBA00022842"/>
    </source>
</evidence>
<evidence type="ECO:0000259" key="17">
    <source>
        <dbReference type="Pfam" id="PF02772"/>
    </source>
</evidence>
<keyword evidence="20" id="KW-1185">Reference proteome</keyword>
<dbReference type="InterPro" id="IPR022628">
    <property type="entry name" value="S-AdoMet_synt_N"/>
</dbReference>
<dbReference type="SUPFAM" id="SSF55973">
    <property type="entry name" value="S-adenosylmethionine synthetase"/>
    <property type="match status" value="3"/>
</dbReference>
<dbReference type="GO" id="GO:0005524">
    <property type="term" value="F:ATP binding"/>
    <property type="evidence" value="ECO:0007669"/>
    <property type="project" value="UniProtKB-KW"/>
</dbReference>
<keyword evidence="9" id="KW-0547">Nucleotide-binding</keyword>
<keyword evidence="12 14" id="KW-0630">Potassium</keyword>
<feature type="domain" description="S-adenosylmethionine synthetase C-terminal" evidence="18">
    <location>
        <begin position="236"/>
        <end position="372"/>
    </location>
</feature>
<keyword evidence="8 14" id="KW-0479">Metal-binding</keyword>
<feature type="domain" description="S-adenosylmethionine synthetase central" evidence="17">
    <location>
        <begin position="116"/>
        <end position="234"/>
    </location>
</feature>
<name>A0A1Q5Q0M7_9ACTO</name>
<keyword evidence="6" id="KW-0554">One-carbon metabolism</keyword>
<evidence type="ECO:0000256" key="8">
    <source>
        <dbReference type="ARBA" id="ARBA00022723"/>
    </source>
</evidence>
<dbReference type="Pfam" id="PF00438">
    <property type="entry name" value="S-AdoMet_synt_N"/>
    <property type="match status" value="1"/>
</dbReference>
<comment type="pathway">
    <text evidence="3">Amino-acid biosynthesis; S-adenosyl-L-methionine biosynthesis; S-adenosyl-L-methionine from L-methionine: step 1/1.</text>
</comment>
<dbReference type="EMBL" id="MQVR01000070">
    <property type="protein sequence ID" value="OKL53306.1"/>
    <property type="molecule type" value="Genomic_DNA"/>
</dbReference>
<evidence type="ECO:0000256" key="2">
    <source>
        <dbReference type="ARBA" id="ARBA00001958"/>
    </source>
</evidence>
<evidence type="ECO:0000259" key="16">
    <source>
        <dbReference type="Pfam" id="PF00438"/>
    </source>
</evidence>
<comment type="cofactor">
    <cofactor evidence="2">
        <name>K(+)</name>
        <dbReference type="ChEBI" id="CHEBI:29103"/>
    </cofactor>
</comment>
<evidence type="ECO:0000256" key="14">
    <source>
        <dbReference type="RuleBase" id="RU000542"/>
    </source>
</evidence>
<dbReference type="PANTHER" id="PTHR11964">
    <property type="entry name" value="S-ADENOSYLMETHIONINE SYNTHETASE"/>
    <property type="match status" value="1"/>
</dbReference>
<dbReference type="GO" id="GO:0006556">
    <property type="term" value="P:S-adenosylmethionine biosynthetic process"/>
    <property type="evidence" value="ECO:0007669"/>
    <property type="project" value="UniProtKB-UniRule"/>
</dbReference>
<proteinExistence type="inferred from homology"/>
<evidence type="ECO:0000256" key="13">
    <source>
        <dbReference type="NCBIfam" id="TIGR01034"/>
    </source>
</evidence>
<dbReference type="GO" id="GO:0004478">
    <property type="term" value="F:methionine adenosyltransferase activity"/>
    <property type="evidence" value="ECO:0007669"/>
    <property type="project" value="UniProtKB-UniRule"/>
</dbReference>